<dbReference type="InterPro" id="IPR040608">
    <property type="entry name" value="Snf8/Vps36"/>
</dbReference>
<accession>A0A0N5B4D3</accession>
<evidence type="ECO:0000256" key="2">
    <source>
        <dbReference type="ARBA" id="ARBA00017953"/>
    </source>
</evidence>
<dbReference type="STRING" id="174720.A0A0N5B4D3"/>
<comment type="function">
    <text evidence="6">Component of the ESCRT-II complex (endosomal sorting complex required for transport II), which is required for multivesicular body (MVB) formation and sorting of endosomal cargo proteins into MVBs.</text>
</comment>
<dbReference type="GO" id="GO:0043130">
    <property type="term" value="F:ubiquitin binding"/>
    <property type="evidence" value="ECO:0007669"/>
    <property type="project" value="UniProtKB-UniRule"/>
</dbReference>
<dbReference type="InterPro" id="IPR036388">
    <property type="entry name" value="WH-like_DNA-bd_sf"/>
</dbReference>
<dbReference type="Gene3D" id="1.10.10.10">
    <property type="entry name" value="Winged helix-like DNA-binding domain superfamily/Winged helix DNA-binding domain"/>
    <property type="match status" value="2"/>
</dbReference>
<evidence type="ECO:0000313" key="8">
    <source>
        <dbReference type="WBParaSite" id="SPAL_0000093500.1"/>
    </source>
</evidence>
<evidence type="ECO:0000256" key="6">
    <source>
        <dbReference type="RuleBase" id="RU367095"/>
    </source>
</evidence>
<dbReference type="InterPro" id="IPR036390">
    <property type="entry name" value="WH_DNA-bd_sf"/>
</dbReference>
<evidence type="ECO:0000256" key="3">
    <source>
        <dbReference type="ARBA" id="ARBA00022448"/>
    </source>
</evidence>
<dbReference type="WBParaSite" id="SPAL_0000093500.1">
    <property type="protein sequence ID" value="SPAL_0000093500.1"/>
    <property type="gene ID" value="SPAL_0000093500"/>
</dbReference>
<dbReference type="PANTHER" id="PTHR13128:SF12">
    <property type="entry name" value="VACUOLAR PROTEIN-SORTING-ASSOCIATED PROTEIN 36"/>
    <property type="match status" value="1"/>
</dbReference>
<reference evidence="8" key="1">
    <citation type="submission" date="2017-02" db="UniProtKB">
        <authorList>
            <consortium name="WormBaseParasite"/>
        </authorList>
    </citation>
    <scope>IDENTIFICATION</scope>
</reference>
<dbReference type="Pfam" id="PF04157">
    <property type="entry name" value="EAP30"/>
    <property type="match status" value="1"/>
</dbReference>
<dbReference type="GO" id="GO:0031902">
    <property type="term" value="C:late endosome membrane"/>
    <property type="evidence" value="ECO:0007669"/>
    <property type="project" value="UniProtKB-UniRule"/>
</dbReference>
<dbReference type="SUPFAM" id="SSF46785">
    <property type="entry name" value="Winged helix' DNA-binding domain"/>
    <property type="match status" value="2"/>
</dbReference>
<evidence type="ECO:0000256" key="4">
    <source>
        <dbReference type="ARBA" id="ARBA00022490"/>
    </source>
</evidence>
<keyword evidence="5 6" id="KW-0653">Protein transport</keyword>
<keyword evidence="3 6" id="KW-0813">Transport</keyword>
<evidence type="ECO:0000313" key="7">
    <source>
        <dbReference type="Proteomes" id="UP000046392"/>
    </source>
</evidence>
<name>A0A0N5B4D3_STREA</name>
<dbReference type="AlphaFoldDB" id="A0A0N5B4D3"/>
<keyword evidence="6" id="KW-0967">Endosome</keyword>
<organism evidence="7 8">
    <name type="scientific">Strongyloides papillosus</name>
    <name type="common">Intestinal threadworm</name>
    <dbReference type="NCBI Taxonomy" id="174720"/>
    <lineage>
        <taxon>Eukaryota</taxon>
        <taxon>Metazoa</taxon>
        <taxon>Ecdysozoa</taxon>
        <taxon>Nematoda</taxon>
        <taxon>Chromadorea</taxon>
        <taxon>Rhabditida</taxon>
        <taxon>Tylenchina</taxon>
        <taxon>Panagrolaimomorpha</taxon>
        <taxon>Strongyloidoidea</taxon>
        <taxon>Strongyloididae</taxon>
        <taxon>Strongyloides</taxon>
    </lineage>
</organism>
<protein>
    <recommendedName>
        <fullName evidence="2 6">Vacuolar protein-sorting-associated protein 36</fullName>
    </recommendedName>
    <alternativeName>
        <fullName evidence="6">ESCRT-II complex subunit VPS36</fullName>
    </alternativeName>
</protein>
<dbReference type="GO" id="GO:0043328">
    <property type="term" value="P:protein transport to vacuole involved in ubiquitin-dependent protein catabolic process via the multivesicular body sorting pathway"/>
    <property type="evidence" value="ECO:0007669"/>
    <property type="project" value="UniProtKB-UniRule"/>
</dbReference>
<dbReference type="GO" id="GO:0000814">
    <property type="term" value="C:ESCRT II complex"/>
    <property type="evidence" value="ECO:0007669"/>
    <property type="project" value="UniProtKB-UniRule"/>
</dbReference>
<dbReference type="InterPro" id="IPR037855">
    <property type="entry name" value="Vps36"/>
</dbReference>
<comment type="subunit">
    <text evidence="6">Component of the endosomal sorting complex required for transport II (ESCRT-II).</text>
</comment>
<dbReference type="FunFam" id="1.10.10.10:FF:000416">
    <property type="entry name" value="Vacuolar protein-sorting-associated protein 36"/>
    <property type="match status" value="1"/>
</dbReference>
<dbReference type="Proteomes" id="UP000046392">
    <property type="component" value="Unplaced"/>
</dbReference>
<comment type="similarity">
    <text evidence="1 6">Belongs to the VPS36 family.</text>
</comment>
<sequence length="208" mass="23203">MSRLMDQAKEMVAMSKSITEKLRAKKGKDINDDETVQFKSHLLSLGVADPVTKSTFGNGAKYFEKLAHEICNVLETPIREAGGMIALPEAYCRINRARGTELISPEDLLNACLKLESLNLNVTLHKFDSDVYVLQLREKSIESTIDETYEIVSKYEGITPNGLSKQVGISVILAKERLIAAENEGRIVRDDSVEGLAFYTNKFLECIN</sequence>
<dbReference type="Gene3D" id="6.10.140.260">
    <property type="match status" value="1"/>
</dbReference>
<proteinExistence type="inferred from homology"/>
<keyword evidence="7" id="KW-1185">Reference proteome</keyword>
<comment type="subcellular location">
    <subcellularLocation>
        <location evidence="6">Cytoplasm</location>
    </subcellularLocation>
    <subcellularLocation>
        <location evidence="6">Endosome</location>
    </subcellularLocation>
</comment>
<dbReference type="PANTHER" id="PTHR13128">
    <property type="entry name" value="VACUOLAR PROTEIN-SORTING-ASSOCIATED PROTEIN 36"/>
    <property type="match status" value="1"/>
</dbReference>
<dbReference type="GO" id="GO:0032266">
    <property type="term" value="F:phosphatidylinositol-3-phosphate binding"/>
    <property type="evidence" value="ECO:0007669"/>
    <property type="project" value="UniProtKB-UniRule"/>
</dbReference>
<evidence type="ECO:0000256" key="1">
    <source>
        <dbReference type="ARBA" id="ARBA00009697"/>
    </source>
</evidence>
<keyword evidence="4 6" id="KW-0963">Cytoplasm</keyword>
<evidence type="ECO:0000256" key="5">
    <source>
        <dbReference type="ARBA" id="ARBA00022927"/>
    </source>
</evidence>